<evidence type="ECO:0000259" key="1">
    <source>
        <dbReference type="Pfam" id="PF09834"/>
    </source>
</evidence>
<reference evidence="2 3" key="1">
    <citation type="submission" date="2019-06" db="EMBL/GenBank/DDBJ databases">
        <title>Genomic insights into carbon and energy metabolism of Deferribacter autotrophicus revealed new metabolic traits in the phylum Deferribacteres.</title>
        <authorList>
            <person name="Slobodkin A.I."/>
            <person name="Slobodkina G.B."/>
            <person name="Allioux M."/>
            <person name="Alain K."/>
            <person name="Jebbar M."/>
            <person name="Shadrin V."/>
            <person name="Kublanov I.V."/>
            <person name="Toshchakov S.V."/>
            <person name="Bonch-Osmolovskaya E.A."/>
        </authorList>
    </citation>
    <scope>NUCLEOTIDE SEQUENCE [LARGE SCALE GENOMIC DNA]</scope>
    <source>
        <strain evidence="2 3">SL50</strain>
    </source>
</reference>
<dbReference type="Proteomes" id="UP000322876">
    <property type="component" value="Unassembled WGS sequence"/>
</dbReference>
<dbReference type="RefSeq" id="WP_149267387.1">
    <property type="nucleotide sequence ID" value="NZ_VFJB01000009.1"/>
</dbReference>
<evidence type="ECO:0000313" key="2">
    <source>
        <dbReference type="EMBL" id="KAA0257245.1"/>
    </source>
</evidence>
<proteinExistence type="predicted"/>
<protein>
    <submittedName>
        <fullName evidence="2">DUF2061 domain-containing protein</fullName>
    </submittedName>
</protein>
<gene>
    <name evidence="2" type="ORF">FHQ18_11370</name>
</gene>
<dbReference type="InterPro" id="IPR018638">
    <property type="entry name" value="DUF2061_membrane"/>
</dbReference>
<dbReference type="OrthoDB" id="9804504at2"/>
<organism evidence="2 3">
    <name type="scientific">Deferribacter autotrophicus</name>
    <dbReference type="NCBI Taxonomy" id="500465"/>
    <lineage>
        <taxon>Bacteria</taxon>
        <taxon>Pseudomonadati</taxon>
        <taxon>Deferribacterota</taxon>
        <taxon>Deferribacteres</taxon>
        <taxon>Deferribacterales</taxon>
        <taxon>Deferribacteraceae</taxon>
        <taxon>Deferribacter</taxon>
    </lineage>
</organism>
<name>A0A5A8F2X2_9BACT</name>
<dbReference type="AlphaFoldDB" id="A0A5A8F2X2"/>
<feature type="domain" description="DUF2061" evidence="1">
    <location>
        <begin position="9"/>
        <end position="60"/>
    </location>
</feature>
<comment type="caution">
    <text evidence="2">The sequence shown here is derived from an EMBL/GenBank/DDBJ whole genome shotgun (WGS) entry which is preliminary data.</text>
</comment>
<keyword evidence="3" id="KW-1185">Reference proteome</keyword>
<evidence type="ECO:0000313" key="3">
    <source>
        <dbReference type="Proteomes" id="UP000322876"/>
    </source>
</evidence>
<dbReference type="Pfam" id="PF09834">
    <property type="entry name" value="DUF2061"/>
    <property type="match status" value="1"/>
</dbReference>
<sequence length="75" mass="8787">MVEKKYRSIIKTISWRLTGTIDTIIISFLITGNFSMAFSIGSIEVITKMILYYLHERAWSKINIGRKVLKEDYQI</sequence>
<dbReference type="EMBL" id="VFJB01000009">
    <property type="protein sequence ID" value="KAA0257245.1"/>
    <property type="molecule type" value="Genomic_DNA"/>
</dbReference>
<accession>A0A5A8F2X2</accession>